<evidence type="ECO:0000256" key="2">
    <source>
        <dbReference type="SAM" id="SignalP"/>
    </source>
</evidence>
<sequence length="206" mass="22447">MWGPHVILPLQPFFLLSSLSLISLPSSRRSAATRLRAAGSPTRLWQTTPAGTSVLLGRRVKRLPHGLYRRRCHAFTTITIMPVLLSANHGAVGTLVRGEEVADEGSGSRVESRSVGATEQARRRTVAHSHKSIVTGSYSRNGQKGNGSDDLRISMNGGSRHNRHHRFHVIRRWWSGLDFMAGGDGAAMDLLAATAIGGLGERKERL</sequence>
<feature type="compositionally biased region" description="Polar residues" evidence="1">
    <location>
        <begin position="132"/>
        <end position="143"/>
    </location>
</feature>
<gene>
    <name evidence="3" type="primary">OSJNBa0013A09.11</name>
</gene>
<name>Q75GI6_ORYSJ</name>
<reference evidence="4" key="1">
    <citation type="journal article" date="2005" name="Nature">
        <title>The map-based sequence of the rice genome.</title>
        <authorList>
            <consortium name="International rice genome sequencing project (IRGSP)"/>
            <person name="Matsumoto T."/>
            <person name="Wu J."/>
            <person name="Kanamori H."/>
            <person name="Katayose Y."/>
            <person name="Fujisawa M."/>
            <person name="Namiki N."/>
            <person name="Mizuno H."/>
            <person name="Yamamoto K."/>
            <person name="Antonio B.A."/>
            <person name="Baba T."/>
            <person name="Sakata K."/>
            <person name="Nagamura Y."/>
            <person name="Aoki H."/>
            <person name="Arikawa K."/>
            <person name="Arita K."/>
            <person name="Bito T."/>
            <person name="Chiden Y."/>
            <person name="Fujitsuka N."/>
            <person name="Fukunaka R."/>
            <person name="Hamada M."/>
            <person name="Harada C."/>
            <person name="Hayashi A."/>
            <person name="Hijishita S."/>
            <person name="Honda M."/>
            <person name="Hosokawa S."/>
            <person name="Ichikawa Y."/>
            <person name="Idonuma A."/>
            <person name="Iijima M."/>
            <person name="Ikeda M."/>
            <person name="Ikeno M."/>
            <person name="Ito K."/>
            <person name="Ito S."/>
            <person name="Ito T."/>
            <person name="Ito Y."/>
            <person name="Ito Y."/>
            <person name="Iwabuchi A."/>
            <person name="Kamiya K."/>
            <person name="Karasawa W."/>
            <person name="Kurita K."/>
            <person name="Katagiri S."/>
            <person name="Kikuta A."/>
            <person name="Kobayashi H."/>
            <person name="Kobayashi N."/>
            <person name="Machita K."/>
            <person name="Maehara T."/>
            <person name="Masukawa M."/>
            <person name="Mizubayashi T."/>
            <person name="Mukai Y."/>
            <person name="Nagasaki H."/>
            <person name="Nagata Y."/>
            <person name="Naito S."/>
            <person name="Nakashima M."/>
            <person name="Nakama Y."/>
            <person name="Nakamichi Y."/>
            <person name="Nakamura M."/>
            <person name="Meguro A."/>
            <person name="Negishi M."/>
            <person name="Ohta I."/>
            <person name="Ohta T."/>
            <person name="Okamoto M."/>
            <person name="Ono N."/>
            <person name="Saji S."/>
            <person name="Sakaguchi M."/>
            <person name="Sakai K."/>
            <person name="Shibata M."/>
            <person name="Shimokawa T."/>
            <person name="Song J."/>
            <person name="Takazaki Y."/>
            <person name="Terasawa K."/>
            <person name="Tsugane M."/>
            <person name="Tsuji K."/>
            <person name="Ueda S."/>
            <person name="Waki K."/>
            <person name="Yamagata H."/>
            <person name="Yamamoto M."/>
            <person name="Yamamoto S."/>
            <person name="Yamane H."/>
            <person name="Yoshiki S."/>
            <person name="Yoshihara R."/>
            <person name="Yukawa K."/>
            <person name="Zhong H."/>
            <person name="Yano M."/>
            <person name="Yuan Q."/>
            <person name="Ouyang S."/>
            <person name="Liu J."/>
            <person name="Jones K.M."/>
            <person name="Gansberger K."/>
            <person name="Moffat K."/>
            <person name="Hill J."/>
            <person name="Bera J."/>
            <person name="Fadrosh D."/>
            <person name="Jin S."/>
            <person name="Johri S."/>
            <person name="Kim M."/>
            <person name="Overton L."/>
            <person name="Reardon M."/>
            <person name="Tsitrin T."/>
            <person name="Vuong H."/>
            <person name="Weaver B."/>
            <person name="Ciecko A."/>
            <person name="Tallon L."/>
            <person name="Jackson J."/>
            <person name="Pai G."/>
            <person name="Aken S.V."/>
            <person name="Utterback T."/>
            <person name="Reidmuller S."/>
            <person name="Feldblyum T."/>
            <person name="Hsiao J."/>
            <person name="Zismann V."/>
            <person name="Iobst S."/>
            <person name="de Vazeille A.R."/>
            <person name="Buell C.R."/>
            <person name="Ying K."/>
            <person name="Li Y."/>
            <person name="Lu T."/>
            <person name="Huang Y."/>
            <person name="Zhao Q."/>
            <person name="Feng Q."/>
            <person name="Zhang L."/>
            <person name="Zhu J."/>
            <person name="Weng Q."/>
            <person name="Mu J."/>
            <person name="Lu Y."/>
            <person name="Fan D."/>
            <person name="Liu Y."/>
            <person name="Guan J."/>
            <person name="Zhang Y."/>
            <person name="Yu S."/>
            <person name="Liu X."/>
            <person name="Zhang Y."/>
            <person name="Hong G."/>
            <person name="Han B."/>
            <person name="Choisne N."/>
            <person name="Demange N."/>
            <person name="Orjeda G."/>
            <person name="Samain S."/>
            <person name="Cattolico L."/>
            <person name="Pelletier E."/>
            <person name="Couloux A."/>
            <person name="Segurens B."/>
            <person name="Wincker P."/>
            <person name="D'Hont A."/>
            <person name="Scarpelli C."/>
            <person name="Weissenbach J."/>
            <person name="Salanoubat M."/>
            <person name="Quetier F."/>
            <person name="Yu Y."/>
            <person name="Kim H.R."/>
            <person name="Rambo T."/>
            <person name="Currie J."/>
            <person name="Collura K."/>
            <person name="Luo M."/>
            <person name="Yang T."/>
            <person name="Ammiraju J.S.S."/>
            <person name="Engler F."/>
            <person name="Soderlund C."/>
            <person name="Wing R.A."/>
            <person name="Palmer L.E."/>
            <person name="de la Bastide M."/>
            <person name="Spiegel L."/>
            <person name="Nascimento L."/>
            <person name="Zutavern T."/>
            <person name="O'Shaughnessy A."/>
            <person name="Dike S."/>
            <person name="Dedhia N."/>
            <person name="Preston R."/>
            <person name="Balija V."/>
            <person name="McCombie W.R."/>
            <person name="Chow T."/>
            <person name="Chen H."/>
            <person name="Chung M."/>
            <person name="Chen C."/>
            <person name="Shaw J."/>
            <person name="Wu H."/>
            <person name="Hsiao K."/>
            <person name="Chao Y."/>
            <person name="Chu M."/>
            <person name="Cheng C."/>
            <person name="Hour A."/>
            <person name="Lee P."/>
            <person name="Lin S."/>
            <person name="Lin Y."/>
            <person name="Liou J."/>
            <person name="Liu S."/>
            <person name="Hsing Y."/>
            <person name="Raghuvanshi S."/>
            <person name="Mohanty A."/>
            <person name="Bharti A.K."/>
            <person name="Gaur A."/>
            <person name="Gupta V."/>
            <person name="Kumar D."/>
            <person name="Ravi V."/>
            <person name="Vij S."/>
            <person name="Kapur A."/>
            <person name="Khurana P."/>
            <person name="Khurana P."/>
            <person name="Khurana J.P."/>
            <person name="Tyagi A.K."/>
            <person name="Gaikwad K."/>
            <person name="Singh A."/>
            <person name="Dalal V."/>
            <person name="Srivastava S."/>
            <person name="Dixit A."/>
            <person name="Pal A.K."/>
            <person name="Ghazi I.A."/>
            <person name="Yadav M."/>
            <person name="Pandit A."/>
            <person name="Bhargava A."/>
            <person name="Sureshbabu K."/>
            <person name="Batra K."/>
            <person name="Sharma T.R."/>
            <person name="Mohapatra T."/>
            <person name="Singh N.K."/>
            <person name="Messing J."/>
            <person name="Nelson A.B."/>
            <person name="Fuks G."/>
            <person name="Kavchok S."/>
            <person name="Keizer G."/>
            <person name="Linton E."/>
            <person name="Llaca V."/>
            <person name="Song R."/>
            <person name="Tanyolac B."/>
            <person name="Young S."/>
            <person name="Ho-Il K."/>
            <person name="Hahn J.H."/>
            <person name="Sangsakoo G."/>
            <person name="Vanavichit A."/>
            <person name="de Mattos Luiz.A.T."/>
            <person name="Zimmer P.D."/>
            <person name="Malone G."/>
            <person name="Dellagostin O."/>
            <person name="de Oliveira A.C."/>
            <person name="Bevan M."/>
            <person name="Bancroft I."/>
            <person name="Minx P."/>
            <person name="Cordum H."/>
            <person name="Wilson R."/>
            <person name="Cheng Z."/>
            <person name="Jin W."/>
            <person name="Jiang J."/>
            <person name="Leong S.A."/>
            <person name="Iwama H."/>
            <person name="Gojobori T."/>
            <person name="Itoh T."/>
            <person name="Niimura Y."/>
            <person name="Fujii Y."/>
            <person name="Habara T."/>
            <person name="Sakai H."/>
            <person name="Sato Y."/>
            <person name="Wilson G."/>
            <person name="Kumar K."/>
            <person name="McCouch S."/>
            <person name="Juretic N."/>
            <person name="Hoen D."/>
            <person name="Wright S."/>
            <person name="Bruskiewich R."/>
            <person name="Bureau T."/>
            <person name="Miyao A."/>
            <person name="Hirochika H."/>
            <person name="Nishikawa T."/>
            <person name="Kadowaki K."/>
            <person name="Sugiura M."/>
            <person name="Burr B."/>
            <person name="Sasaki T."/>
        </authorList>
    </citation>
    <scope>NUCLEOTIDE SEQUENCE [LARGE SCALE GENOMIC DNA]</scope>
    <source>
        <strain evidence="4">cv. Nipponbare</strain>
    </source>
</reference>
<feature type="chain" id="PRO_5004285477" description="Secreted protein" evidence="2">
    <location>
        <begin position="19"/>
        <end position="206"/>
    </location>
</feature>
<evidence type="ECO:0000256" key="1">
    <source>
        <dbReference type="SAM" id="MobiDB-lite"/>
    </source>
</evidence>
<dbReference type="AlphaFoldDB" id="Q75GI6"/>
<reference evidence="4" key="2">
    <citation type="journal article" date="2008" name="Nucleic Acids Res.">
        <title>The rice annotation project database (RAP-DB): 2008 update.</title>
        <authorList>
            <consortium name="The rice annotation project (RAP)"/>
        </authorList>
    </citation>
    <scope>GENOME REANNOTATION</scope>
    <source>
        <strain evidence="4">cv. Nipponbare</strain>
    </source>
</reference>
<evidence type="ECO:0000313" key="4">
    <source>
        <dbReference type="Proteomes" id="UP000000763"/>
    </source>
</evidence>
<dbReference type="Proteomes" id="UP000000763">
    <property type="component" value="Chromosome 3"/>
</dbReference>
<evidence type="ECO:0000313" key="3">
    <source>
        <dbReference type="EMBL" id="AAS07157.1"/>
    </source>
</evidence>
<feature type="signal peptide" evidence="2">
    <location>
        <begin position="1"/>
        <end position="18"/>
    </location>
</feature>
<protein>
    <recommendedName>
        <fullName evidence="5">Secreted protein</fullName>
    </recommendedName>
</protein>
<organism evidence="3 4">
    <name type="scientific">Oryza sativa subsp. japonica</name>
    <name type="common">Rice</name>
    <dbReference type="NCBI Taxonomy" id="39947"/>
    <lineage>
        <taxon>Eukaryota</taxon>
        <taxon>Viridiplantae</taxon>
        <taxon>Streptophyta</taxon>
        <taxon>Embryophyta</taxon>
        <taxon>Tracheophyta</taxon>
        <taxon>Spermatophyta</taxon>
        <taxon>Magnoliopsida</taxon>
        <taxon>Liliopsida</taxon>
        <taxon>Poales</taxon>
        <taxon>Poaceae</taxon>
        <taxon>BOP clade</taxon>
        <taxon>Oryzoideae</taxon>
        <taxon>Oryzeae</taxon>
        <taxon>Oryzinae</taxon>
        <taxon>Oryza</taxon>
        <taxon>Oryza sativa</taxon>
    </lineage>
</organism>
<accession>Q75GI6</accession>
<feature type="region of interest" description="Disordered" evidence="1">
    <location>
        <begin position="101"/>
        <end position="150"/>
    </location>
</feature>
<proteinExistence type="predicted"/>
<keyword evidence="2" id="KW-0732">Signal</keyword>
<dbReference type="EMBL" id="AC145380">
    <property type="protein sequence ID" value="AAS07157.1"/>
    <property type="molecule type" value="Genomic_DNA"/>
</dbReference>
<evidence type="ECO:0008006" key="5">
    <source>
        <dbReference type="Google" id="ProtNLM"/>
    </source>
</evidence>
<feature type="compositionally biased region" description="Low complexity" evidence="1">
    <location>
        <begin position="104"/>
        <end position="116"/>
    </location>
</feature>